<name>A0ACC0WE76_9STRA</name>
<comment type="caution">
    <text evidence="1">The sequence shown here is derived from an EMBL/GenBank/DDBJ whole genome shotgun (WGS) entry which is preliminary data.</text>
</comment>
<evidence type="ECO:0000313" key="2">
    <source>
        <dbReference type="Proteomes" id="UP001163321"/>
    </source>
</evidence>
<evidence type="ECO:0000313" key="1">
    <source>
        <dbReference type="EMBL" id="KAI9916950.1"/>
    </source>
</evidence>
<keyword evidence="2" id="KW-1185">Reference proteome</keyword>
<reference evidence="1 2" key="1">
    <citation type="journal article" date="2022" name="bioRxiv">
        <title>The genome of the oomycete Peronosclerospora sorghi, a cosmopolitan pathogen of maize and sorghum, is inflated with dispersed pseudogenes.</title>
        <authorList>
            <person name="Fletcher K."/>
            <person name="Martin F."/>
            <person name="Isakeit T."/>
            <person name="Cavanaugh K."/>
            <person name="Magill C."/>
            <person name="Michelmore R."/>
        </authorList>
    </citation>
    <scope>NUCLEOTIDE SEQUENCE [LARGE SCALE GENOMIC DNA]</scope>
    <source>
        <strain evidence="1">P6</strain>
    </source>
</reference>
<dbReference type="Proteomes" id="UP001163321">
    <property type="component" value="Chromosome 2"/>
</dbReference>
<dbReference type="EMBL" id="CM047581">
    <property type="protein sequence ID" value="KAI9916950.1"/>
    <property type="molecule type" value="Genomic_DNA"/>
</dbReference>
<proteinExistence type="predicted"/>
<protein>
    <submittedName>
        <fullName evidence="1">Uncharacterized protein</fullName>
    </submittedName>
</protein>
<gene>
    <name evidence="1" type="ORF">PsorP6_016837</name>
</gene>
<organism evidence="1 2">
    <name type="scientific">Peronosclerospora sorghi</name>
    <dbReference type="NCBI Taxonomy" id="230839"/>
    <lineage>
        <taxon>Eukaryota</taxon>
        <taxon>Sar</taxon>
        <taxon>Stramenopiles</taxon>
        <taxon>Oomycota</taxon>
        <taxon>Peronosporomycetes</taxon>
        <taxon>Peronosporales</taxon>
        <taxon>Peronosporaceae</taxon>
        <taxon>Peronosclerospora</taxon>
    </lineage>
</organism>
<accession>A0ACC0WE76</accession>
<sequence length="158" mass="17780">MLTLQLQQRPHVGVSSVFSLCRRLNPLITAIAASKQGSTDPEAPWSKARLVWATQLAIRFGALTWDNQTMRHCPPVFDINLLGPLELTSVVHWDENHKTFESKTQIRFLRGGDGQLDPINGKMADEKTYQKLKYTGESRFSLGCAMIQLLDGTIEGRR</sequence>